<organism evidence="11 12">
    <name type="scientific">Piromyces finnis</name>
    <dbReference type="NCBI Taxonomy" id="1754191"/>
    <lineage>
        <taxon>Eukaryota</taxon>
        <taxon>Fungi</taxon>
        <taxon>Fungi incertae sedis</taxon>
        <taxon>Chytridiomycota</taxon>
        <taxon>Chytridiomycota incertae sedis</taxon>
        <taxon>Neocallimastigomycetes</taxon>
        <taxon>Neocallimastigales</taxon>
        <taxon>Neocallimastigaceae</taxon>
        <taxon>Piromyces</taxon>
    </lineage>
</organism>
<keyword evidence="3" id="KW-0813">Transport</keyword>
<feature type="transmembrane region" description="Helical" evidence="7">
    <location>
        <begin position="695"/>
        <end position="717"/>
    </location>
</feature>
<feature type="transmembrane region" description="Helical" evidence="7">
    <location>
        <begin position="723"/>
        <end position="741"/>
    </location>
</feature>
<dbReference type="EMBL" id="MCFH01000028">
    <property type="protein sequence ID" value="ORX48148.1"/>
    <property type="molecule type" value="Genomic_DNA"/>
</dbReference>
<reference evidence="11 12" key="1">
    <citation type="submission" date="2016-08" db="EMBL/GenBank/DDBJ databases">
        <title>Genomes of anaerobic fungi encode conserved fungal cellulosomes for biomass hydrolysis.</title>
        <authorList>
            <consortium name="DOE Joint Genome Institute"/>
            <person name="Haitjema C.H."/>
            <person name="Gilmore S.P."/>
            <person name="Henske J.K."/>
            <person name="Solomon K.V."/>
            <person name="De Groot R."/>
            <person name="Kuo A."/>
            <person name="Mondo S.J."/>
            <person name="Salamov A.A."/>
            <person name="Labutti K."/>
            <person name="Zhao Z."/>
            <person name="Chiniquy J."/>
            <person name="Barry K."/>
            <person name="Brewer H.M."/>
            <person name="Purvine S.O."/>
            <person name="Wright A.T."/>
            <person name="Boxma B."/>
            <person name="Van Alen T."/>
            <person name="Hackstein J.H."/>
            <person name="Baker S.E."/>
            <person name="Grigoriev I.V."/>
            <person name="O'Malley M.A."/>
        </authorList>
    </citation>
    <scope>NUCLEOTIDE SEQUENCE [LARGE SCALE GENOMIC DNA]</scope>
    <source>
        <strain evidence="12">finn</strain>
    </source>
</reference>
<dbReference type="Pfam" id="PF14703">
    <property type="entry name" value="PHM7_cyt"/>
    <property type="match status" value="1"/>
</dbReference>
<evidence type="ECO:0000259" key="9">
    <source>
        <dbReference type="Pfam" id="PF13967"/>
    </source>
</evidence>
<feature type="transmembrane region" description="Helical" evidence="7">
    <location>
        <begin position="578"/>
        <end position="599"/>
    </location>
</feature>
<feature type="transmembrane region" description="Helical" evidence="7">
    <location>
        <begin position="535"/>
        <end position="557"/>
    </location>
</feature>
<dbReference type="InterPro" id="IPR045122">
    <property type="entry name" value="Csc1-like"/>
</dbReference>
<proteinExistence type="inferred from homology"/>
<feature type="transmembrane region" description="Helical" evidence="7">
    <location>
        <begin position="643"/>
        <end position="674"/>
    </location>
</feature>
<keyword evidence="12" id="KW-1185">Reference proteome</keyword>
<sequence>MVYERNLVKYNDNSILDETSNINPYKRQATTITSISSSIIIYGGSGFLLFLGFCILRTKIQCVYMPRRRLKHCAPPKIPNGLFSWINTTIRIKESFVLHSVGLDAAVFLRFLKTGIYLFTIMTFMGVLILLPINYAGGEIRESDPINAYEFSELNVIQQMTIQNIGAKSISFRVHIIFTWIFSILVYCFIFRFYNSVRVLKEEYITNIANKKFEDLIQLRTIMLFGLPEELRDEDALEMYFNSLRIGKVENTVICRKYASLRKSLSQRAKYMKKIERMYCKWVNFPKDPNRCWEKGNNKSNNGELNLSIQNQEYKIDKGKYYQDILLGDTNREGLKKLKTKKKKYLFFGEEYDELKHCISEFLEWDYKVKNLREFPFESTPTPVAFVTFESPISAFIGAQCLIHQQPFKCQTKLAPEPRDIYWENISNTLAHPYVKLLRSVGTTVALVLLILLWTIPVAFISSLISLDTIYKYFPSLGDTIDKFGPTVANTAKNIIPITVLSIWLSFLPDILQKFSELQGIETYSWIEQSLLSKYFFYQLFNILLIFTVVGTIFNTISEILNDPKSIITIVAEQFPKVSPFFMNYVILQGFLCLPIQLINPGSFIMNFVLRLLKICQTPREYSNASDPVIISLNYGYHYTIPLLIFVIALTYSCISPLILIFGCFYFIIAYIVYKYQFLYIHYPKYETYGRYAPMLVNRCMAGLIIFQITMVGIISLKTESLYGIYVGPLIPISLLAVWWFKKAFEGHVKFLSLETIGRMTIENDIINNSKRRNNNCSSYNAYANNSYINKTNNYDIKNNGMDEASPSTLQSQDSIMNYEPKKPVETNFYNINEEHEHENEHEHKNENENEMDDLIDSPYRKACSDFAELEKSPFSVNNSYKKDSKVDNSIYSSRRWTSDDYTNYQEPRMTRVDGVLNVTWDIYHFHGGYHVDRFSENENQLYSYIHPAVCASIPNLWLPGKINQDNNLYEQLWDIYGEPHVNEEFQKKLELRKTYENLHKKPNPFKRFFNNNVQSYMDSIIHWISWSLR</sequence>
<dbReference type="PANTHER" id="PTHR13018:SF5">
    <property type="entry name" value="RE44586P"/>
    <property type="match status" value="1"/>
</dbReference>
<evidence type="ECO:0000256" key="6">
    <source>
        <dbReference type="ARBA" id="ARBA00023136"/>
    </source>
</evidence>
<evidence type="ECO:0000256" key="4">
    <source>
        <dbReference type="ARBA" id="ARBA00022692"/>
    </source>
</evidence>
<keyword evidence="4 7" id="KW-0812">Transmembrane</keyword>
<dbReference type="PANTHER" id="PTHR13018">
    <property type="entry name" value="PROBABLE MEMBRANE PROTEIN DUF221-RELATED"/>
    <property type="match status" value="1"/>
</dbReference>
<dbReference type="InterPro" id="IPR003864">
    <property type="entry name" value="CSC1/OSCA1-like_7TM"/>
</dbReference>
<evidence type="ECO:0000259" key="10">
    <source>
        <dbReference type="Pfam" id="PF14703"/>
    </source>
</evidence>
<comment type="subcellular location">
    <subcellularLocation>
        <location evidence="1">Membrane</location>
        <topology evidence="1">Multi-pass membrane protein</topology>
    </subcellularLocation>
</comment>
<dbReference type="GO" id="GO:0005227">
    <property type="term" value="F:calcium-activated cation channel activity"/>
    <property type="evidence" value="ECO:0007669"/>
    <property type="project" value="InterPro"/>
</dbReference>
<dbReference type="Proteomes" id="UP000193719">
    <property type="component" value="Unassembled WGS sequence"/>
</dbReference>
<keyword evidence="5 7" id="KW-1133">Transmembrane helix</keyword>
<feature type="transmembrane region" description="Helical" evidence="7">
    <location>
        <begin position="39"/>
        <end position="60"/>
    </location>
</feature>
<comment type="caution">
    <text evidence="11">The sequence shown here is derived from an EMBL/GenBank/DDBJ whole genome shotgun (WGS) entry which is preliminary data.</text>
</comment>
<dbReference type="OrthoDB" id="1689567at2759"/>
<feature type="transmembrane region" description="Helical" evidence="7">
    <location>
        <begin position="116"/>
        <end position="135"/>
    </location>
</feature>
<dbReference type="Pfam" id="PF02714">
    <property type="entry name" value="RSN1_7TM"/>
    <property type="match status" value="1"/>
</dbReference>
<feature type="domain" description="CSC1/OSCA1-like 7TM region" evidence="8">
    <location>
        <begin position="439"/>
        <end position="714"/>
    </location>
</feature>
<comment type="similarity">
    <text evidence="2">Belongs to the CSC1 (TC 1.A.17) family.</text>
</comment>
<dbReference type="Pfam" id="PF13967">
    <property type="entry name" value="RSN1_TM"/>
    <property type="match status" value="1"/>
</dbReference>
<evidence type="ECO:0000256" key="1">
    <source>
        <dbReference type="ARBA" id="ARBA00004141"/>
    </source>
</evidence>
<protein>
    <submittedName>
        <fullName evidence="11">DUF221-domain-containing protein</fullName>
    </submittedName>
</protein>
<feature type="domain" description="CSC1/OSCA1-like N-terminal transmembrane" evidence="9">
    <location>
        <begin position="35"/>
        <end position="192"/>
    </location>
</feature>
<reference evidence="11 12" key="2">
    <citation type="submission" date="2016-08" db="EMBL/GenBank/DDBJ databases">
        <title>Pervasive Adenine N6-methylation of Active Genes in Fungi.</title>
        <authorList>
            <consortium name="DOE Joint Genome Institute"/>
            <person name="Mondo S.J."/>
            <person name="Dannebaum R.O."/>
            <person name="Kuo R.C."/>
            <person name="Labutti K."/>
            <person name="Haridas S."/>
            <person name="Kuo A."/>
            <person name="Salamov A."/>
            <person name="Ahrendt S.R."/>
            <person name="Lipzen A."/>
            <person name="Sullivan W."/>
            <person name="Andreopoulos W.B."/>
            <person name="Clum A."/>
            <person name="Lindquist E."/>
            <person name="Daum C."/>
            <person name="Ramamoorthy G.K."/>
            <person name="Gryganskyi A."/>
            <person name="Culley D."/>
            <person name="Magnuson J.K."/>
            <person name="James T.Y."/>
            <person name="O'Malley M.A."/>
            <person name="Stajich J.E."/>
            <person name="Spatafora J.W."/>
            <person name="Visel A."/>
            <person name="Grigoriev I.V."/>
        </authorList>
    </citation>
    <scope>NUCLEOTIDE SEQUENCE [LARGE SCALE GENOMIC DNA]</scope>
    <source>
        <strain evidence="12">finn</strain>
    </source>
</reference>
<evidence type="ECO:0000259" key="8">
    <source>
        <dbReference type="Pfam" id="PF02714"/>
    </source>
</evidence>
<evidence type="ECO:0000313" key="12">
    <source>
        <dbReference type="Proteomes" id="UP000193719"/>
    </source>
</evidence>
<accession>A0A1Y1V642</accession>
<name>A0A1Y1V642_9FUNG</name>
<feature type="transmembrane region" description="Helical" evidence="7">
    <location>
        <begin position="174"/>
        <end position="194"/>
    </location>
</feature>
<dbReference type="GO" id="GO:0005886">
    <property type="term" value="C:plasma membrane"/>
    <property type="evidence" value="ECO:0007669"/>
    <property type="project" value="TreeGrafter"/>
</dbReference>
<evidence type="ECO:0000256" key="7">
    <source>
        <dbReference type="SAM" id="Phobius"/>
    </source>
</evidence>
<gene>
    <name evidence="11" type="ORF">BCR36DRAFT_405118</name>
</gene>
<dbReference type="InterPro" id="IPR032880">
    <property type="entry name" value="CSC1/OSCA1-like_N"/>
</dbReference>
<keyword evidence="6 7" id="KW-0472">Membrane</keyword>
<evidence type="ECO:0000256" key="3">
    <source>
        <dbReference type="ARBA" id="ARBA00022448"/>
    </source>
</evidence>
<feature type="transmembrane region" description="Helical" evidence="7">
    <location>
        <begin position="445"/>
        <end position="467"/>
    </location>
</feature>
<dbReference type="STRING" id="1754191.A0A1Y1V642"/>
<dbReference type="AlphaFoldDB" id="A0A1Y1V642"/>
<feature type="domain" description="CSC1/OSCA1-like cytosolic" evidence="10">
    <location>
        <begin position="220"/>
        <end position="425"/>
    </location>
</feature>
<evidence type="ECO:0000313" key="11">
    <source>
        <dbReference type="EMBL" id="ORX48148.1"/>
    </source>
</evidence>
<dbReference type="InterPro" id="IPR027815">
    <property type="entry name" value="CSC1/OSCA1-like_cyt"/>
</dbReference>
<evidence type="ECO:0000256" key="2">
    <source>
        <dbReference type="ARBA" id="ARBA00007779"/>
    </source>
</evidence>
<evidence type="ECO:0000256" key="5">
    <source>
        <dbReference type="ARBA" id="ARBA00022989"/>
    </source>
</evidence>